<gene>
    <name evidence="1" type="ORF">P691DRAFT_772449</name>
</gene>
<evidence type="ECO:0000313" key="1">
    <source>
        <dbReference type="EMBL" id="KAF9452276.1"/>
    </source>
</evidence>
<dbReference type="Proteomes" id="UP000807342">
    <property type="component" value="Unassembled WGS sequence"/>
</dbReference>
<protein>
    <recommendedName>
        <fullName evidence="3">RRM domain-containing protein</fullName>
    </recommendedName>
</protein>
<dbReference type="OrthoDB" id="5541797at2759"/>
<organism evidence="1 2">
    <name type="scientific">Macrolepiota fuliginosa MF-IS2</name>
    <dbReference type="NCBI Taxonomy" id="1400762"/>
    <lineage>
        <taxon>Eukaryota</taxon>
        <taxon>Fungi</taxon>
        <taxon>Dikarya</taxon>
        <taxon>Basidiomycota</taxon>
        <taxon>Agaricomycotina</taxon>
        <taxon>Agaricomycetes</taxon>
        <taxon>Agaricomycetidae</taxon>
        <taxon>Agaricales</taxon>
        <taxon>Agaricineae</taxon>
        <taxon>Agaricaceae</taxon>
        <taxon>Macrolepiota</taxon>
    </lineage>
</organism>
<comment type="caution">
    <text evidence="1">The sequence shown here is derived from an EMBL/GenBank/DDBJ whole genome shotgun (WGS) entry which is preliminary data.</text>
</comment>
<dbReference type="EMBL" id="MU151073">
    <property type="protein sequence ID" value="KAF9452276.1"/>
    <property type="molecule type" value="Genomic_DNA"/>
</dbReference>
<reference evidence="1" key="1">
    <citation type="submission" date="2020-11" db="EMBL/GenBank/DDBJ databases">
        <authorList>
            <consortium name="DOE Joint Genome Institute"/>
            <person name="Ahrendt S."/>
            <person name="Riley R."/>
            <person name="Andreopoulos W."/>
            <person name="Labutti K."/>
            <person name="Pangilinan J."/>
            <person name="Ruiz-Duenas F.J."/>
            <person name="Barrasa J.M."/>
            <person name="Sanchez-Garcia M."/>
            <person name="Camarero S."/>
            <person name="Miyauchi S."/>
            <person name="Serrano A."/>
            <person name="Linde D."/>
            <person name="Babiker R."/>
            <person name="Drula E."/>
            <person name="Ayuso-Fernandez I."/>
            <person name="Pacheco R."/>
            <person name="Padilla G."/>
            <person name="Ferreira P."/>
            <person name="Barriuso J."/>
            <person name="Kellner H."/>
            <person name="Castanera R."/>
            <person name="Alfaro M."/>
            <person name="Ramirez L."/>
            <person name="Pisabarro A.G."/>
            <person name="Kuo A."/>
            <person name="Tritt A."/>
            <person name="Lipzen A."/>
            <person name="He G."/>
            <person name="Yan M."/>
            <person name="Ng V."/>
            <person name="Cullen D."/>
            <person name="Martin F."/>
            <person name="Rosso M.-N."/>
            <person name="Henrissat B."/>
            <person name="Hibbett D."/>
            <person name="Martinez A.T."/>
            <person name="Grigoriev I.V."/>
        </authorList>
    </citation>
    <scope>NUCLEOTIDE SEQUENCE</scope>
    <source>
        <strain evidence="1">MF-IS2</strain>
    </source>
</reference>
<evidence type="ECO:0008006" key="3">
    <source>
        <dbReference type="Google" id="ProtNLM"/>
    </source>
</evidence>
<dbReference type="AlphaFoldDB" id="A0A9P5XM70"/>
<sequence>MFPSVLRQAVRTTTKAARPRSEVLENTRQIVLTNVPRTAAPADIRREINKAGVRGVSEIAIDYEYFKPAERAILTLVSGDYLKPNLGKLKNLAISGIPVSSDYYVADIQKRPRMRGHEGRAEAAMRGALTGHGPNAGVVNNELTVTLAGLPARTTMNDVEIILEDFKVAQSKKGLPQIVKLPLPPDAFSMTSRFLVTMASVAEAHRVVRELHSSYLKVYGESLVTAKIIN</sequence>
<keyword evidence="2" id="KW-1185">Reference proteome</keyword>
<name>A0A9P5XM70_9AGAR</name>
<evidence type="ECO:0000313" key="2">
    <source>
        <dbReference type="Proteomes" id="UP000807342"/>
    </source>
</evidence>
<accession>A0A9P5XM70</accession>
<proteinExistence type="predicted"/>